<dbReference type="eggNOG" id="ENOG50339KW">
    <property type="taxonomic scope" value="Bacteria"/>
</dbReference>
<proteinExistence type="predicted"/>
<keyword evidence="4" id="KW-1185">Reference proteome</keyword>
<accession>X7ELN5</accession>
<dbReference type="EMBL" id="JALZ01000002">
    <property type="protein sequence ID" value="ETX16091.1"/>
    <property type="molecule type" value="Genomic_DNA"/>
</dbReference>
<dbReference type="AlphaFoldDB" id="X7ELN5"/>
<sequence>MALRPLHELHHRRHGRNLGLGIVLAALIVIIFGLTMVKVQNGEFGRAPGTADSVTQRTEGQGG</sequence>
<keyword evidence="2" id="KW-0812">Transmembrane</keyword>
<comment type="caution">
    <text evidence="3">The sequence shown here is derived from an EMBL/GenBank/DDBJ whole genome shotgun (WGS) entry which is preliminary data.</text>
</comment>
<gene>
    <name evidence="3" type="ORF">OCH239_07990</name>
</gene>
<evidence type="ECO:0000313" key="3">
    <source>
        <dbReference type="EMBL" id="ETX16091.1"/>
    </source>
</evidence>
<feature type="region of interest" description="Disordered" evidence="1">
    <location>
        <begin position="43"/>
        <end position="63"/>
    </location>
</feature>
<dbReference type="STRING" id="1449350.OCH239_07990"/>
<dbReference type="Proteomes" id="UP000022447">
    <property type="component" value="Unassembled WGS sequence"/>
</dbReference>
<protein>
    <submittedName>
        <fullName evidence="3">Cytochrome C oxidase assembly protein</fullName>
    </submittedName>
</protein>
<keyword evidence="2" id="KW-0472">Membrane</keyword>
<organism evidence="3 4">
    <name type="scientific">Roseivivax halodurans JCM 10272</name>
    <dbReference type="NCBI Taxonomy" id="1449350"/>
    <lineage>
        <taxon>Bacteria</taxon>
        <taxon>Pseudomonadati</taxon>
        <taxon>Pseudomonadota</taxon>
        <taxon>Alphaproteobacteria</taxon>
        <taxon>Rhodobacterales</taxon>
        <taxon>Roseobacteraceae</taxon>
        <taxon>Roseivivax</taxon>
    </lineage>
</organism>
<reference evidence="3 4" key="1">
    <citation type="submission" date="2014-01" db="EMBL/GenBank/DDBJ databases">
        <title>Roseivivax halodurans JCM 10272 Genome Sequencing.</title>
        <authorList>
            <person name="Lai Q."/>
            <person name="Li G."/>
            <person name="Shao Z."/>
        </authorList>
    </citation>
    <scope>NUCLEOTIDE SEQUENCE [LARGE SCALE GENOMIC DNA]</scope>
    <source>
        <strain evidence="3 4">JCM 10272</strain>
    </source>
</reference>
<dbReference type="RefSeq" id="WP_037258571.1">
    <property type="nucleotide sequence ID" value="NZ_JALZ01000002.1"/>
</dbReference>
<feature type="transmembrane region" description="Helical" evidence="2">
    <location>
        <begin position="20"/>
        <end position="37"/>
    </location>
</feature>
<keyword evidence="2" id="KW-1133">Transmembrane helix</keyword>
<evidence type="ECO:0000313" key="4">
    <source>
        <dbReference type="Proteomes" id="UP000022447"/>
    </source>
</evidence>
<name>X7ELN5_9RHOB</name>
<evidence type="ECO:0000256" key="2">
    <source>
        <dbReference type="SAM" id="Phobius"/>
    </source>
</evidence>
<feature type="compositionally biased region" description="Polar residues" evidence="1">
    <location>
        <begin position="52"/>
        <end position="63"/>
    </location>
</feature>
<evidence type="ECO:0000256" key="1">
    <source>
        <dbReference type="SAM" id="MobiDB-lite"/>
    </source>
</evidence>